<comment type="caution">
    <text evidence="2">The sequence shown here is derived from an EMBL/GenBank/DDBJ whole genome shotgun (WGS) entry which is preliminary data.</text>
</comment>
<feature type="compositionally biased region" description="Low complexity" evidence="1">
    <location>
        <begin position="428"/>
        <end position="442"/>
    </location>
</feature>
<keyword evidence="3" id="KW-1185">Reference proteome</keyword>
<feature type="compositionally biased region" description="Basic and acidic residues" evidence="1">
    <location>
        <begin position="443"/>
        <end position="452"/>
    </location>
</feature>
<feature type="compositionally biased region" description="Polar residues" evidence="1">
    <location>
        <begin position="387"/>
        <end position="400"/>
    </location>
</feature>
<feature type="region of interest" description="Disordered" evidence="1">
    <location>
        <begin position="335"/>
        <end position="357"/>
    </location>
</feature>
<dbReference type="Proteomes" id="UP001196413">
    <property type="component" value="Unassembled WGS sequence"/>
</dbReference>
<proteinExistence type="predicted"/>
<organism evidence="2 3">
    <name type="scientific">Parelaphostrongylus tenuis</name>
    <name type="common">Meningeal worm</name>
    <dbReference type="NCBI Taxonomy" id="148309"/>
    <lineage>
        <taxon>Eukaryota</taxon>
        <taxon>Metazoa</taxon>
        <taxon>Ecdysozoa</taxon>
        <taxon>Nematoda</taxon>
        <taxon>Chromadorea</taxon>
        <taxon>Rhabditida</taxon>
        <taxon>Rhabditina</taxon>
        <taxon>Rhabditomorpha</taxon>
        <taxon>Strongyloidea</taxon>
        <taxon>Metastrongylidae</taxon>
        <taxon>Parelaphostrongylus</taxon>
    </lineage>
</organism>
<feature type="region of interest" description="Disordered" evidence="1">
    <location>
        <begin position="375"/>
        <end position="468"/>
    </location>
</feature>
<evidence type="ECO:0000256" key="1">
    <source>
        <dbReference type="SAM" id="MobiDB-lite"/>
    </source>
</evidence>
<protein>
    <submittedName>
        <fullName evidence="2">Uncharacterized protein</fullName>
    </submittedName>
</protein>
<name>A0AAD5WM20_PARTN</name>
<dbReference type="EMBL" id="JAHQIW010007481">
    <property type="protein sequence ID" value="KAJ1374691.1"/>
    <property type="molecule type" value="Genomic_DNA"/>
</dbReference>
<gene>
    <name evidence="2" type="ORF">KIN20_037438</name>
</gene>
<feature type="compositionally biased region" description="Basic and acidic residues" evidence="1">
    <location>
        <begin position="375"/>
        <end position="386"/>
    </location>
</feature>
<feature type="compositionally biased region" description="Basic and acidic residues" evidence="1">
    <location>
        <begin position="401"/>
        <end position="424"/>
    </location>
</feature>
<feature type="non-terminal residue" evidence="2">
    <location>
        <position position="1"/>
    </location>
</feature>
<evidence type="ECO:0000313" key="3">
    <source>
        <dbReference type="Proteomes" id="UP001196413"/>
    </source>
</evidence>
<sequence length="577" mass="62336">MLCGGDSVTEGPTHLDTEEFIPLINHYFHTAVQKKYNSITGYRSLINKRLRGYEMIPKGYDQRVKQDEDNGNGLKIDFNQCTCGGDGFTGSVELSGALAIPATFNHLHASLTLREDCKTSVGGATMDLYSKWGRFVGGYSRLARLHHWRIDEIEPNELTNGFPRSKILVPLPSTDDVFDSELKTTSSHKVVNQIGGSENAADGIRKGPGGAVPAQHQRPLTKAKSESVSRIDDADSDCLQRFLKIKVKQVTESDGTVSGTLLVTPNCLMFDPDVSHPLVRENGQDLYGMVANMDEIVSVSVYKDISALTGNQSEKKKDIFDPDHVASWGRIRHVAGDVPADPEPEPEPQANSDDPIQKSIACEGLDLEASSLRKMEDKKAGEEHPSEVSSETYLPSINEETNSKSPDDDRPTDMGGDDTREEFAQVHLRQGSSSSQTLSSQRSSEERSRSYSELDAAQNQTSGFESRFSPSVARRSFGKLGRTLSARAKSIHGTVAQGTKQVAHGVVTHTKSAADSLQTGLGTGVKVMGEAANAAANQAKAAADVVASVPGRVVDVGTSLVSDGINGVQEMFNIDVE</sequence>
<accession>A0AAD5WM20</accession>
<reference evidence="2" key="1">
    <citation type="submission" date="2021-06" db="EMBL/GenBank/DDBJ databases">
        <title>Parelaphostrongylus tenuis whole genome reference sequence.</title>
        <authorList>
            <person name="Garwood T.J."/>
            <person name="Larsen P.A."/>
            <person name="Fountain-Jones N.M."/>
            <person name="Garbe J.R."/>
            <person name="Macchietto M.G."/>
            <person name="Kania S.A."/>
            <person name="Gerhold R.W."/>
            <person name="Richards J.E."/>
            <person name="Wolf T.M."/>
        </authorList>
    </citation>
    <scope>NUCLEOTIDE SEQUENCE</scope>
    <source>
        <strain evidence="2">MNPRO001-30</strain>
        <tissue evidence="2">Meninges</tissue>
    </source>
</reference>
<evidence type="ECO:0000313" key="2">
    <source>
        <dbReference type="EMBL" id="KAJ1374691.1"/>
    </source>
</evidence>
<dbReference type="AlphaFoldDB" id="A0AAD5WM20"/>